<dbReference type="EMBL" id="PSNY01000009">
    <property type="protein sequence ID" value="PPE69772.1"/>
    <property type="molecule type" value="Genomic_DNA"/>
</dbReference>
<sequence>MTRAVRRRAASAGAAVLRRAGRRPAPRASRACLALLLISRTGTAPGEDPPMHTPLPGTGSSRRASPLVAGSADAAGGLPDLRPFAESLDDVFWLADPERGELLYVSPAFEAVWGIPCEALHEAPSRWNEALLPADRPRLPEPFFAGRPGDASRELDYRIRRPDGAVRWIRDRRFAWRDAAGHVVRVGGIAEDVTARRQDAAHRDAARMPASEGFLAVIVHELRSPLNAIHGWTHVLRHGGGHAAAQLRALEAIERSVQAQARLIDELLDVQRVLQGALRLDLHEVPLASLLEGAVATCRPQAEARHQKLVLQRPPSMVRLHADGQRLHQALARLIAHVARFTPEHGEIAIRTRMAAQGIEIAVCPCDLATQTQGSTGHAAGAGLGSPSVAPRIGLVLARLLVELHGGQLHPPGTGGGQDTGFVVSLPLCAEPPAARPPAD</sequence>
<feature type="domain" description="PAC" evidence="6">
    <location>
        <begin position="153"/>
        <end position="205"/>
    </location>
</feature>
<dbReference type="PANTHER" id="PTHR43547">
    <property type="entry name" value="TWO-COMPONENT HISTIDINE KINASE"/>
    <property type="match status" value="1"/>
</dbReference>
<dbReference type="InterPro" id="IPR035965">
    <property type="entry name" value="PAS-like_dom_sf"/>
</dbReference>
<dbReference type="InterPro" id="IPR001610">
    <property type="entry name" value="PAC"/>
</dbReference>
<evidence type="ECO:0000259" key="6">
    <source>
        <dbReference type="PROSITE" id="PS50113"/>
    </source>
</evidence>
<evidence type="ECO:0000256" key="1">
    <source>
        <dbReference type="ARBA" id="ARBA00000085"/>
    </source>
</evidence>
<dbReference type="SMART" id="SM00388">
    <property type="entry name" value="HisKA"/>
    <property type="match status" value="1"/>
</dbReference>
<evidence type="ECO:0000256" key="4">
    <source>
        <dbReference type="SAM" id="MobiDB-lite"/>
    </source>
</evidence>
<dbReference type="InterPro" id="IPR000014">
    <property type="entry name" value="PAS"/>
</dbReference>
<dbReference type="SMART" id="SM00091">
    <property type="entry name" value="PAS"/>
    <property type="match status" value="1"/>
</dbReference>
<name>A0A2S5T488_9BURK</name>
<dbReference type="RefSeq" id="WP_104357521.1">
    <property type="nucleotide sequence ID" value="NZ_QQAP01000001.1"/>
</dbReference>
<evidence type="ECO:0000313" key="8">
    <source>
        <dbReference type="Proteomes" id="UP000239406"/>
    </source>
</evidence>
<organism evidence="7 8">
    <name type="scientific">Caldimonas thermodepolymerans</name>
    <dbReference type="NCBI Taxonomy" id="215580"/>
    <lineage>
        <taxon>Bacteria</taxon>
        <taxon>Pseudomonadati</taxon>
        <taxon>Pseudomonadota</taxon>
        <taxon>Betaproteobacteria</taxon>
        <taxon>Burkholderiales</taxon>
        <taxon>Sphaerotilaceae</taxon>
        <taxon>Caldimonas</taxon>
    </lineage>
</organism>
<dbReference type="Pfam" id="PF00512">
    <property type="entry name" value="HisKA"/>
    <property type="match status" value="1"/>
</dbReference>
<comment type="catalytic activity">
    <reaction evidence="1">
        <text>ATP + protein L-histidine = ADP + protein N-phospho-L-histidine.</text>
        <dbReference type="EC" id="2.7.13.3"/>
    </reaction>
</comment>
<dbReference type="CDD" id="cd00082">
    <property type="entry name" value="HisKA"/>
    <property type="match status" value="1"/>
</dbReference>
<dbReference type="Pfam" id="PF08447">
    <property type="entry name" value="PAS_3"/>
    <property type="match status" value="1"/>
</dbReference>
<dbReference type="InterPro" id="IPR003661">
    <property type="entry name" value="HisK_dim/P_dom"/>
</dbReference>
<gene>
    <name evidence="7" type="ORF">C1702_09815</name>
</gene>
<dbReference type="Proteomes" id="UP000239406">
    <property type="component" value="Unassembled WGS sequence"/>
</dbReference>
<dbReference type="EC" id="2.7.13.3" evidence="2"/>
<dbReference type="InterPro" id="IPR000700">
    <property type="entry name" value="PAS-assoc_C"/>
</dbReference>
<dbReference type="NCBIfam" id="TIGR00229">
    <property type="entry name" value="sensory_box"/>
    <property type="match status" value="1"/>
</dbReference>
<dbReference type="Gene3D" id="3.30.565.10">
    <property type="entry name" value="Histidine kinase-like ATPase, C-terminal domain"/>
    <property type="match status" value="1"/>
</dbReference>
<dbReference type="SMART" id="SM00086">
    <property type="entry name" value="PAC"/>
    <property type="match status" value="1"/>
</dbReference>
<accession>A0A2S5T488</accession>
<evidence type="ECO:0000256" key="3">
    <source>
        <dbReference type="ARBA" id="ARBA00022553"/>
    </source>
</evidence>
<feature type="domain" description="Histidine kinase" evidence="5">
    <location>
        <begin position="217"/>
        <end position="430"/>
    </location>
</feature>
<protein>
    <recommendedName>
        <fullName evidence="2">histidine kinase</fullName>
        <ecNumber evidence="2">2.7.13.3</ecNumber>
    </recommendedName>
</protein>
<dbReference type="AlphaFoldDB" id="A0A2S5T488"/>
<evidence type="ECO:0000259" key="5">
    <source>
        <dbReference type="PROSITE" id="PS50109"/>
    </source>
</evidence>
<dbReference type="InterPro" id="IPR036890">
    <property type="entry name" value="HATPase_C_sf"/>
</dbReference>
<dbReference type="PANTHER" id="PTHR43547:SF2">
    <property type="entry name" value="HYBRID SIGNAL TRANSDUCTION HISTIDINE KINASE C"/>
    <property type="match status" value="1"/>
</dbReference>
<dbReference type="InterPro" id="IPR005467">
    <property type="entry name" value="His_kinase_dom"/>
</dbReference>
<dbReference type="SUPFAM" id="SSF55785">
    <property type="entry name" value="PYP-like sensor domain (PAS domain)"/>
    <property type="match status" value="1"/>
</dbReference>
<feature type="region of interest" description="Disordered" evidence="4">
    <location>
        <begin position="43"/>
        <end position="70"/>
    </location>
</feature>
<comment type="caution">
    <text evidence="7">The sequence shown here is derived from an EMBL/GenBank/DDBJ whole genome shotgun (WGS) entry which is preliminary data.</text>
</comment>
<dbReference type="InterPro" id="IPR013655">
    <property type="entry name" value="PAS_fold_3"/>
</dbReference>
<dbReference type="CDD" id="cd00130">
    <property type="entry name" value="PAS"/>
    <property type="match status" value="1"/>
</dbReference>
<evidence type="ECO:0000256" key="2">
    <source>
        <dbReference type="ARBA" id="ARBA00012438"/>
    </source>
</evidence>
<dbReference type="SUPFAM" id="SSF47384">
    <property type="entry name" value="Homodimeric domain of signal transducing histidine kinase"/>
    <property type="match status" value="1"/>
</dbReference>
<dbReference type="Gene3D" id="1.10.287.130">
    <property type="match status" value="1"/>
</dbReference>
<dbReference type="PROSITE" id="PS50109">
    <property type="entry name" value="HIS_KIN"/>
    <property type="match status" value="1"/>
</dbReference>
<dbReference type="SUPFAM" id="SSF55874">
    <property type="entry name" value="ATPase domain of HSP90 chaperone/DNA topoisomerase II/histidine kinase"/>
    <property type="match status" value="1"/>
</dbReference>
<dbReference type="GO" id="GO:0000155">
    <property type="term" value="F:phosphorelay sensor kinase activity"/>
    <property type="evidence" value="ECO:0007669"/>
    <property type="project" value="InterPro"/>
</dbReference>
<evidence type="ECO:0000313" key="7">
    <source>
        <dbReference type="EMBL" id="PPE69772.1"/>
    </source>
</evidence>
<reference evidence="7 8" key="1">
    <citation type="submission" date="2018-02" db="EMBL/GenBank/DDBJ databases">
        <title>Reclassifiation of [Polyangium] brachysporum DSM 7029 as Guopingzhaonella breviflexa gen. nov., sp. nov., a member of the family Comamonadaceae.</title>
        <authorList>
            <person name="Tang B."/>
        </authorList>
    </citation>
    <scope>NUCLEOTIDE SEQUENCE [LARGE SCALE GENOMIC DNA]</scope>
    <source>
        <strain evidence="7 8">DSM 15344</strain>
    </source>
</reference>
<keyword evidence="3" id="KW-0597">Phosphoprotein</keyword>
<proteinExistence type="predicted"/>
<dbReference type="PROSITE" id="PS50113">
    <property type="entry name" value="PAC"/>
    <property type="match status" value="1"/>
</dbReference>
<keyword evidence="8" id="KW-1185">Reference proteome</keyword>
<dbReference type="InterPro" id="IPR036097">
    <property type="entry name" value="HisK_dim/P_sf"/>
</dbReference>
<dbReference type="Gene3D" id="3.30.450.20">
    <property type="entry name" value="PAS domain"/>
    <property type="match status" value="1"/>
</dbReference>